<protein>
    <submittedName>
        <fullName evidence="1">Uncharacterized protein</fullName>
    </submittedName>
</protein>
<gene>
    <name evidence="1" type="ORF">PSI23_19130</name>
</gene>
<keyword evidence="2" id="KW-1185">Reference proteome</keyword>
<evidence type="ECO:0000313" key="2">
    <source>
        <dbReference type="Proteomes" id="UP001217178"/>
    </source>
</evidence>
<sequence>MCYTETDFQIFLRIKKDIAALLIRAMERAAQDGFDITDCHINVSFTNDPDTHRNRYIVHFYPREITAENVMDYERLPDDFGVRFDAETKEIIGACPSR</sequence>
<dbReference type="EMBL" id="JAQRFI010000074">
    <property type="protein sequence ID" value="MDC9591343.1"/>
    <property type="molecule type" value="Genomic_DNA"/>
</dbReference>
<proteinExistence type="predicted"/>
<name>A0ABT5LLI5_9GAMM</name>
<dbReference type="Proteomes" id="UP001217178">
    <property type="component" value="Unassembled WGS sequence"/>
</dbReference>
<accession>A0ABT5LLI5</accession>
<comment type="caution">
    <text evidence="1">The sequence shown here is derived from an EMBL/GenBank/DDBJ whole genome shotgun (WGS) entry which is preliminary data.</text>
</comment>
<dbReference type="RefSeq" id="WP_273556573.1">
    <property type="nucleotide sequence ID" value="NZ_JAQRFI010000074.1"/>
</dbReference>
<reference evidence="1 2" key="1">
    <citation type="submission" date="2023-02" db="EMBL/GenBank/DDBJ databases">
        <title>Entomopathogenic bacteria.</title>
        <authorList>
            <person name="Machado R.A."/>
        </authorList>
    </citation>
    <scope>NUCLEOTIDE SEQUENCE [LARGE SCALE GENOMIC DNA]</scope>
    <source>
        <strain evidence="1 2">XENO-10</strain>
    </source>
</reference>
<organism evidence="1 2">
    <name type="scientific">Xenorhabdus yunnanensis</name>
    <dbReference type="NCBI Taxonomy" id="3025878"/>
    <lineage>
        <taxon>Bacteria</taxon>
        <taxon>Pseudomonadati</taxon>
        <taxon>Pseudomonadota</taxon>
        <taxon>Gammaproteobacteria</taxon>
        <taxon>Enterobacterales</taxon>
        <taxon>Morganellaceae</taxon>
        <taxon>Xenorhabdus</taxon>
    </lineage>
</organism>
<evidence type="ECO:0000313" key="1">
    <source>
        <dbReference type="EMBL" id="MDC9591343.1"/>
    </source>
</evidence>